<gene>
    <name evidence="1" type="ORF">L1987_34792</name>
</gene>
<evidence type="ECO:0000313" key="1">
    <source>
        <dbReference type="EMBL" id="KAI3799494.1"/>
    </source>
</evidence>
<dbReference type="Proteomes" id="UP001056120">
    <property type="component" value="Linkage Group LG11"/>
</dbReference>
<sequence length="196" mass="22345">MCDECIRIVIVSKEKRREEKRREGMDQRCETTESRGIKTKKWDICVRDLHLEIRVSRNQTLAAMGNLDGDSYVVKSQGEETATPHRPSSVVDNRSKRSYVVYAGTLLVMYNVLVQVLRLKYKGRKETPFETQSFLIHTSILAFVVAGLTLPLLIHDYLSSPTRKPFSPVLYPIIKIVCSVTCVVAYLTLVLILIID</sequence>
<name>A0ACB9HU75_9ASTR</name>
<comment type="caution">
    <text evidence="1">The sequence shown here is derived from an EMBL/GenBank/DDBJ whole genome shotgun (WGS) entry which is preliminary data.</text>
</comment>
<accession>A0ACB9HU75</accession>
<keyword evidence="2" id="KW-1185">Reference proteome</keyword>
<dbReference type="EMBL" id="CM042028">
    <property type="protein sequence ID" value="KAI3799494.1"/>
    <property type="molecule type" value="Genomic_DNA"/>
</dbReference>
<reference evidence="1 2" key="2">
    <citation type="journal article" date="2022" name="Mol. Ecol. Resour.">
        <title>The genomes of chicory, endive, great burdock and yacon provide insights into Asteraceae paleo-polyploidization history and plant inulin production.</title>
        <authorList>
            <person name="Fan W."/>
            <person name="Wang S."/>
            <person name="Wang H."/>
            <person name="Wang A."/>
            <person name="Jiang F."/>
            <person name="Liu H."/>
            <person name="Zhao H."/>
            <person name="Xu D."/>
            <person name="Zhang Y."/>
        </authorList>
    </citation>
    <scope>NUCLEOTIDE SEQUENCE [LARGE SCALE GENOMIC DNA]</scope>
    <source>
        <strain evidence="2">cv. Yunnan</strain>
        <tissue evidence="1">Leaves</tissue>
    </source>
</reference>
<proteinExistence type="predicted"/>
<reference evidence="2" key="1">
    <citation type="journal article" date="2022" name="Mol. Ecol. Resour.">
        <title>The genomes of chicory, endive, great burdock and yacon provide insights into Asteraceae palaeo-polyploidization history and plant inulin production.</title>
        <authorList>
            <person name="Fan W."/>
            <person name="Wang S."/>
            <person name="Wang H."/>
            <person name="Wang A."/>
            <person name="Jiang F."/>
            <person name="Liu H."/>
            <person name="Zhao H."/>
            <person name="Xu D."/>
            <person name="Zhang Y."/>
        </authorList>
    </citation>
    <scope>NUCLEOTIDE SEQUENCE [LARGE SCALE GENOMIC DNA]</scope>
    <source>
        <strain evidence="2">cv. Yunnan</strain>
    </source>
</reference>
<evidence type="ECO:0000313" key="2">
    <source>
        <dbReference type="Proteomes" id="UP001056120"/>
    </source>
</evidence>
<organism evidence="1 2">
    <name type="scientific">Smallanthus sonchifolius</name>
    <dbReference type="NCBI Taxonomy" id="185202"/>
    <lineage>
        <taxon>Eukaryota</taxon>
        <taxon>Viridiplantae</taxon>
        <taxon>Streptophyta</taxon>
        <taxon>Embryophyta</taxon>
        <taxon>Tracheophyta</taxon>
        <taxon>Spermatophyta</taxon>
        <taxon>Magnoliopsida</taxon>
        <taxon>eudicotyledons</taxon>
        <taxon>Gunneridae</taxon>
        <taxon>Pentapetalae</taxon>
        <taxon>asterids</taxon>
        <taxon>campanulids</taxon>
        <taxon>Asterales</taxon>
        <taxon>Asteraceae</taxon>
        <taxon>Asteroideae</taxon>
        <taxon>Heliantheae alliance</taxon>
        <taxon>Millerieae</taxon>
        <taxon>Smallanthus</taxon>
    </lineage>
</organism>
<protein>
    <submittedName>
        <fullName evidence="1">Uncharacterized protein</fullName>
    </submittedName>
</protein>